<evidence type="ECO:0000256" key="1">
    <source>
        <dbReference type="SAM" id="Phobius"/>
    </source>
</evidence>
<name>A0A2V2ZWT7_9BACI</name>
<organism evidence="2 3">
    <name type="scientific">Cytobacillus oceanisediminis</name>
    <dbReference type="NCBI Taxonomy" id="665099"/>
    <lineage>
        <taxon>Bacteria</taxon>
        <taxon>Bacillati</taxon>
        <taxon>Bacillota</taxon>
        <taxon>Bacilli</taxon>
        <taxon>Bacillales</taxon>
        <taxon>Bacillaceae</taxon>
        <taxon>Cytobacillus</taxon>
    </lineage>
</organism>
<dbReference type="AlphaFoldDB" id="A0A2V2ZWT7"/>
<evidence type="ECO:0000313" key="2">
    <source>
        <dbReference type="EMBL" id="PWW28880.1"/>
    </source>
</evidence>
<keyword evidence="1" id="KW-0812">Transmembrane</keyword>
<evidence type="ECO:0000313" key="3">
    <source>
        <dbReference type="Proteomes" id="UP000247150"/>
    </source>
</evidence>
<sequence>MKNNPKLGLFVSLFVLAGVPVIFLITSLLTGEWNYLLYSVVPSFSAGLTGLMISVQQIKKEQRI</sequence>
<comment type="caution">
    <text evidence="2">The sequence shown here is derived from an EMBL/GenBank/DDBJ whole genome shotgun (WGS) entry which is preliminary data.</text>
</comment>
<accession>A0A2V2ZWT7</accession>
<protein>
    <submittedName>
        <fullName evidence="2">Uncharacterized protein</fullName>
    </submittedName>
</protein>
<feature type="transmembrane region" description="Helical" evidence="1">
    <location>
        <begin position="35"/>
        <end position="55"/>
    </location>
</feature>
<dbReference type="OrthoDB" id="2897504at2"/>
<keyword evidence="1" id="KW-0472">Membrane</keyword>
<dbReference type="Proteomes" id="UP000247150">
    <property type="component" value="Unassembled WGS sequence"/>
</dbReference>
<feature type="transmembrane region" description="Helical" evidence="1">
    <location>
        <begin position="7"/>
        <end position="29"/>
    </location>
</feature>
<proteinExistence type="predicted"/>
<dbReference type="EMBL" id="QGTW01000005">
    <property type="protein sequence ID" value="PWW28880.1"/>
    <property type="molecule type" value="Genomic_DNA"/>
</dbReference>
<keyword evidence="1" id="KW-1133">Transmembrane helix</keyword>
<gene>
    <name evidence="2" type="ORF">DFO73_105117</name>
</gene>
<reference evidence="2 3" key="1">
    <citation type="submission" date="2018-05" db="EMBL/GenBank/DDBJ databases">
        <title>Freshwater and sediment microbial communities from various areas in North America, analyzing microbe dynamics in response to fracking.</title>
        <authorList>
            <person name="Lamendella R."/>
        </authorList>
    </citation>
    <scope>NUCLEOTIDE SEQUENCE [LARGE SCALE GENOMIC DNA]</scope>
    <source>
        <strain evidence="2 3">15_TX</strain>
    </source>
</reference>